<reference evidence="8 9" key="1">
    <citation type="submission" date="2019-07" db="EMBL/GenBank/DDBJ databases">
        <title>Annotation for the trematode Paragonimus westermani.</title>
        <authorList>
            <person name="Choi Y.-J."/>
        </authorList>
    </citation>
    <scope>NUCLEOTIDE SEQUENCE [LARGE SCALE GENOMIC DNA]</scope>
    <source>
        <strain evidence="8">180907_Pwestermani</strain>
    </source>
</reference>
<dbReference type="InterPro" id="IPR000195">
    <property type="entry name" value="Rab-GAP-TBC_dom"/>
</dbReference>
<dbReference type="Gene3D" id="3.40.250.10">
    <property type="entry name" value="Rhodanese-like domain"/>
    <property type="match status" value="1"/>
</dbReference>
<dbReference type="PROSITE" id="PS50206">
    <property type="entry name" value="RHODANESE_3"/>
    <property type="match status" value="1"/>
</dbReference>
<dbReference type="Gene3D" id="1.10.472.80">
    <property type="entry name" value="Ypt/Rab-GAP domain of gyp1p, domain 3"/>
    <property type="match status" value="1"/>
</dbReference>
<comment type="caution">
    <text evidence="8">The sequence shown here is derived from an EMBL/GenBank/DDBJ whole genome shotgun (WGS) entry which is preliminary data.</text>
</comment>
<dbReference type="PROSITE" id="PS50086">
    <property type="entry name" value="TBC_RABGAP"/>
    <property type="match status" value="1"/>
</dbReference>
<dbReference type="SUPFAM" id="SSF52821">
    <property type="entry name" value="Rhodanese/Cell cycle control phosphatase"/>
    <property type="match status" value="1"/>
</dbReference>
<feature type="region of interest" description="Disordered" evidence="5">
    <location>
        <begin position="721"/>
        <end position="741"/>
    </location>
</feature>
<evidence type="ECO:0000313" key="9">
    <source>
        <dbReference type="Proteomes" id="UP000699462"/>
    </source>
</evidence>
<evidence type="ECO:0000256" key="1">
    <source>
        <dbReference type="ARBA" id="ARBA00004601"/>
    </source>
</evidence>
<protein>
    <recommendedName>
        <fullName evidence="2">TBC1 domain family member 23</fullName>
    </recommendedName>
</protein>
<name>A0A8T0D8D9_9TREM</name>
<comment type="subcellular location">
    <subcellularLocation>
        <location evidence="1">Golgi apparatus</location>
        <location evidence="1">trans-Golgi network</location>
    </subcellularLocation>
</comment>
<dbReference type="EMBL" id="JTDF01015689">
    <property type="protein sequence ID" value="KAF8562941.1"/>
    <property type="molecule type" value="Genomic_DNA"/>
</dbReference>
<dbReference type="Pfam" id="PF00566">
    <property type="entry name" value="RabGAP-TBC"/>
    <property type="match status" value="1"/>
</dbReference>
<feature type="compositionally biased region" description="Polar residues" evidence="5">
    <location>
        <begin position="612"/>
        <end position="626"/>
    </location>
</feature>
<keyword evidence="3" id="KW-0217">Developmental protein</keyword>
<dbReference type="GO" id="GO:0005802">
    <property type="term" value="C:trans-Golgi network"/>
    <property type="evidence" value="ECO:0007669"/>
    <property type="project" value="TreeGrafter"/>
</dbReference>
<evidence type="ECO:0000256" key="4">
    <source>
        <dbReference type="ARBA" id="ARBA00023034"/>
    </source>
</evidence>
<keyword evidence="9" id="KW-1185">Reference proteome</keyword>
<evidence type="ECO:0000256" key="5">
    <source>
        <dbReference type="SAM" id="MobiDB-lite"/>
    </source>
</evidence>
<feature type="domain" description="Rab-GAP TBC" evidence="6">
    <location>
        <begin position="39"/>
        <end position="256"/>
    </location>
</feature>
<evidence type="ECO:0000259" key="6">
    <source>
        <dbReference type="PROSITE" id="PS50086"/>
    </source>
</evidence>
<organism evidence="8 9">
    <name type="scientific">Paragonimus westermani</name>
    <dbReference type="NCBI Taxonomy" id="34504"/>
    <lineage>
        <taxon>Eukaryota</taxon>
        <taxon>Metazoa</taxon>
        <taxon>Spiralia</taxon>
        <taxon>Lophotrochozoa</taxon>
        <taxon>Platyhelminthes</taxon>
        <taxon>Trematoda</taxon>
        <taxon>Digenea</taxon>
        <taxon>Plagiorchiida</taxon>
        <taxon>Troglotremata</taxon>
        <taxon>Troglotrematidae</taxon>
        <taxon>Paragonimus</taxon>
    </lineage>
</organism>
<dbReference type="Proteomes" id="UP000699462">
    <property type="component" value="Unassembled WGS sequence"/>
</dbReference>
<dbReference type="AlphaFoldDB" id="A0A8T0D8D9"/>
<feature type="region of interest" description="Disordered" evidence="5">
    <location>
        <begin position="603"/>
        <end position="660"/>
    </location>
</feature>
<proteinExistence type="predicted"/>
<dbReference type="Pfam" id="PF00581">
    <property type="entry name" value="Rhodanese"/>
    <property type="match status" value="1"/>
</dbReference>
<dbReference type="PANTHER" id="PTHR13297">
    <property type="entry name" value="TBC1 DOMAIN FAMILY MEMBER 23-RELATED"/>
    <property type="match status" value="1"/>
</dbReference>
<dbReference type="OrthoDB" id="73307at2759"/>
<keyword evidence="4" id="KW-0333">Golgi apparatus</keyword>
<dbReference type="InterPro" id="IPR035969">
    <property type="entry name" value="Rab-GAP_TBC_sf"/>
</dbReference>
<dbReference type="CDD" id="cd20788">
    <property type="entry name" value="TBC1D23_C-like"/>
    <property type="match status" value="1"/>
</dbReference>
<dbReference type="InterPro" id="IPR039755">
    <property type="entry name" value="TBC1D23"/>
</dbReference>
<dbReference type="GO" id="GO:0005829">
    <property type="term" value="C:cytosol"/>
    <property type="evidence" value="ECO:0007669"/>
    <property type="project" value="GOC"/>
</dbReference>
<evidence type="ECO:0000256" key="3">
    <source>
        <dbReference type="ARBA" id="ARBA00022473"/>
    </source>
</evidence>
<dbReference type="PANTHER" id="PTHR13297:SF5">
    <property type="entry name" value="TBC1 DOMAIN FAMILY MEMBER 23"/>
    <property type="match status" value="1"/>
</dbReference>
<evidence type="ECO:0000313" key="8">
    <source>
        <dbReference type="EMBL" id="KAF8562941.1"/>
    </source>
</evidence>
<dbReference type="SUPFAM" id="SSF47923">
    <property type="entry name" value="Ypt/Rab-GAP domain of gyp1p"/>
    <property type="match status" value="1"/>
</dbReference>
<accession>A0A8T0D8D9</accession>
<dbReference type="InterPro" id="IPR036873">
    <property type="entry name" value="Rhodanese-like_dom_sf"/>
</dbReference>
<dbReference type="GO" id="GO:0042147">
    <property type="term" value="P:retrograde transport, endosome to Golgi"/>
    <property type="evidence" value="ECO:0007669"/>
    <property type="project" value="InterPro"/>
</dbReference>
<evidence type="ECO:0000256" key="2">
    <source>
        <dbReference type="ARBA" id="ARBA00014207"/>
    </source>
</evidence>
<evidence type="ECO:0000259" key="7">
    <source>
        <dbReference type="PROSITE" id="PS50206"/>
    </source>
</evidence>
<dbReference type="GO" id="GO:0099041">
    <property type="term" value="P:vesicle tethering to Golgi"/>
    <property type="evidence" value="ECO:0007669"/>
    <property type="project" value="TreeGrafter"/>
</dbReference>
<sequence length="902" mass="100431">MSIDSDEVGVDESWKVDLEIALLEDADFFRIRSICANRPVPANSRSEVWRICLKPELQTQTMINFDEVFDLPNQCQLHMDCEQAATDLVNELILSTQTPDPEVSEPDDDDQFDLGMDAELHPVQLPSVTQLTSDFESVLTHFAQTYSLPYEPTEGWVSIVRVLYQTMKPLDRQDLYACFASVYHRFIPTGVDVNARLSNVFRILLQYHEPQLCSLLDSLKISPDMYANLWLLSLFNCAHLAHDVLVSLWDIYFLVADPFLGLFIILVLLINVKPNLFGESKGDESDQRENDERTEQSTCGINVESVDDGSSNSIKRLGNFDRNQVLNMLVDLPKPMQIEDLESLIELTQLFARRTPNSFRTQYFPLLFGNTPSDTGSHLLATTLCMPVSVQEVLEAQSSALREAADPAMADCVDEDSKSTIRYLLVDCRPAEQYNAGHLSTAFFLDSELMYSEPSQFQLAVKALLQSQRRAISAGSYAAGEHITLLSSGQSPEGERVANMVVSTFLRLNTPYVSLIEGGYVALHEALGPEGVGHRLANHEPRACLCCRDQSIQSKKNDRIFVYSSTLKADADLTKANQHANSIESLLSKFSGTLFKGNLTGPKAKASLPKRISSSDQTQFTTPKSFSSEDKTSSDRSQMLRPDTQSVSERTRPVSYRNTSSVFSIDDDDEVSNEDFTQEEFNQEACRNISSSGGQKVSPSDTRSKYSWLRRWPLSHSVTESNTLSAGDIPTRPGGLDSSEPGDLIDATQWSCRPEVRGVFGCQLIGHAGQFSDTGFLVLVERHLLLLRDQVHRSPVRLVASIGSAIQSVLSRSSTDKVSKRSTKHAVVLRSVPLDLITRITSNKRLPECITFHYSSADPSDLLRLNEPVMGTRDRLYIPQAGDAVRMIKMAICHTSLAAESS</sequence>
<feature type="domain" description="Rhodanese" evidence="7">
    <location>
        <begin position="419"/>
        <end position="532"/>
    </location>
</feature>
<dbReference type="InterPro" id="IPR001763">
    <property type="entry name" value="Rhodanese-like_dom"/>
</dbReference>
<gene>
    <name evidence="8" type="ORF">P879_09247</name>
</gene>